<dbReference type="Pfam" id="PF00534">
    <property type="entry name" value="Glycos_transf_1"/>
    <property type="match status" value="1"/>
</dbReference>
<dbReference type="AlphaFoldDB" id="A0A6B0SD14"/>
<dbReference type="PANTHER" id="PTHR12526:SF637">
    <property type="entry name" value="GLYCOSYLTRANSFERASE EPSF-RELATED"/>
    <property type="match status" value="1"/>
</dbReference>
<reference evidence="2 3" key="1">
    <citation type="submission" date="2019-12" db="EMBL/GenBank/DDBJ databases">
        <title>Isolation and characterization of three novel carbon monoxide-oxidizing members of Halobacteria from salione crusts and soils.</title>
        <authorList>
            <person name="Myers M.R."/>
            <person name="King G.M."/>
        </authorList>
    </citation>
    <scope>NUCLEOTIDE SEQUENCE [LARGE SCALE GENOMIC DNA]</scope>
    <source>
        <strain evidence="2 3">PCN9</strain>
    </source>
</reference>
<dbReference type="Proteomes" id="UP000471521">
    <property type="component" value="Unassembled WGS sequence"/>
</dbReference>
<accession>A0A6B0SD14</accession>
<dbReference type="InterPro" id="IPR001296">
    <property type="entry name" value="Glyco_trans_1"/>
</dbReference>
<dbReference type="OrthoDB" id="193395at2157"/>
<dbReference type="RefSeq" id="WP_159525178.1">
    <property type="nucleotide sequence ID" value="NZ_WUUU01000009.1"/>
</dbReference>
<dbReference type="GO" id="GO:0016757">
    <property type="term" value="F:glycosyltransferase activity"/>
    <property type="evidence" value="ECO:0007669"/>
    <property type="project" value="InterPro"/>
</dbReference>
<evidence type="ECO:0000259" key="1">
    <source>
        <dbReference type="Pfam" id="PF00534"/>
    </source>
</evidence>
<organism evidence="2 3">
    <name type="scientific">Halobacterium bonnevillei</name>
    <dbReference type="NCBI Taxonomy" id="2692200"/>
    <lineage>
        <taxon>Archaea</taxon>
        <taxon>Methanobacteriati</taxon>
        <taxon>Methanobacteriota</taxon>
        <taxon>Stenosarchaea group</taxon>
        <taxon>Halobacteria</taxon>
        <taxon>Halobacteriales</taxon>
        <taxon>Halobacteriaceae</taxon>
        <taxon>Halobacterium</taxon>
    </lineage>
</organism>
<dbReference type="EMBL" id="WUUU01000009">
    <property type="protein sequence ID" value="MXR19594.1"/>
    <property type="molecule type" value="Genomic_DNA"/>
</dbReference>
<comment type="caution">
    <text evidence="2">The sequence shown here is derived from an EMBL/GenBank/DDBJ whole genome shotgun (WGS) entry which is preliminary data.</text>
</comment>
<sequence length="307" mass="33503">MHVLQIVTTASPFFEQQVEALEARGVDCTTVEVPDADGTPATLDAYRQFYQRVLREGIGSYDLVHANYGLVGPFALAQPTRPVVLSLWGSEVLGESRRLTAVSTAAARASDAVVLPSEPISRAFDVPHRVIPFPVDTETFRPIPRAAARQQVDWEPDPRIVLFPYHPDRGVKNYPRAERIVAAVDDRIEDPVELRWIWGVPHDEVPLYMNASDAVLVTSDHESGPMVVKEAAACNVPVVSTDVGFASAVLDGVEHSHVCSADEGFVDALTDVLAAGERSNGTSTLELPDSERTGERLHDVYRSVVEA</sequence>
<dbReference type="Gene3D" id="3.40.50.2000">
    <property type="entry name" value="Glycogen Phosphorylase B"/>
    <property type="match status" value="2"/>
</dbReference>
<dbReference type="PANTHER" id="PTHR12526">
    <property type="entry name" value="GLYCOSYLTRANSFERASE"/>
    <property type="match status" value="1"/>
</dbReference>
<protein>
    <submittedName>
        <fullName evidence="2">Glycosyltransferase</fullName>
    </submittedName>
</protein>
<keyword evidence="2" id="KW-0808">Transferase</keyword>
<keyword evidence="3" id="KW-1185">Reference proteome</keyword>
<gene>
    <name evidence="2" type="ORF">GRX66_02845</name>
</gene>
<evidence type="ECO:0000313" key="2">
    <source>
        <dbReference type="EMBL" id="MXR19594.1"/>
    </source>
</evidence>
<proteinExistence type="predicted"/>
<name>A0A6B0SD14_9EURY</name>
<feature type="domain" description="Glycosyl transferase family 1" evidence="1">
    <location>
        <begin position="193"/>
        <end position="276"/>
    </location>
</feature>
<evidence type="ECO:0000313" key="3">
    <source>
        <dbReference type="Proteomes" id="UP000471521"/>
    </source>
</evidence>
<dbReference type="SUPFAM" id="SSF53756">
    <property type="entry name" value="UDP-Glycosyltransferase/glycogen phosphorylase"/>
    <property type="match status" value="1"/>
</dbReference>